<evidence type="ECO:0000256" key="3">
    <source>
        <dbReference type="ARBA" id="ARBA00022478"/>
    </source>
</evidence>
<evidence type="ECO:0000259" key="12">
    <source>
        <dbReference type="Pfam" id="PF04561"/>
    </source>
</evidence>
<sequence length="1640" mass="185144">MDNSTIWKIINTYFEDNPQSLVRHHIDSYNDFFKNGIFQIFKEKNPLRINTRFDEEINDYRSQCIMYFGGKNGDKIYFGKPIIYDDNDSHFMFPNEARLRNMTYGMTVHYDIEVEFVTILQNGEQPYVPGLDETEPLDEERFENKKTKVKIGGENDDTVGGNGYESNNEENTDKMVGGAAGKKPPVRRKKKKLDDELTAAEIAFFREALEKSMITPNMQKETIVLEKIFLGKFPIMLQSNYCVLSNLPRETRYSMGECLNDVGGYFIIDGKEKTIISQEKFGSNMINIKEMKDDKYLYSAEILSVSENVSKPIRTLAVKIVAPSPSYTNGNIVVSIPNVREPVPLFILFRALGIISDKQIITMCLLDIDKYESMVDLFAPSVHDAGGILTQRTALKYIANLQKHKTIPHTMEILADYFLPHIGEMNFTQKAYFLGNMVFRLLSVHSGLESPTDRDNFKYKRIELVGSLMHDLFREYYNIQQRQIHLAFEQQITYNRGIYENNLKGLIRENYKSVFRERSLEAGFKKAFKGNWGAQTHTKRIGVVQDLNRLSHNSMMSHLRKTNLPLDASAKLVGPRVLHPTQWGFFDPIDTPDGANIGIHKHISISSYVSQGYSREPLIKWLREKVDMKLIEDCSPILLSRMTKVFVNGHWCGSITNPIETVEKIRLFRRNGLIPTYTSATFDIKLNTVMIYTDAGRICRPIFYMDNESEKFSFESEKIKKRLEEDDKFTWNQLITGFNRKKDPKFNTNIDKIVELHEVYEGIDSESNPAKLKRFLEEKAIIDYVDTNESEGALIALNSEDIEKNKTKKFTHMEIHESFIFGMMANMIIFPENNPASRNSFSCGQSKQAVSLYHTNFQVRMDKTAVVLVNGQTPLVKSRYLEYINHEGNPYGENAIVAIMCYTGYNVEDAVLINEGALKRGLFRTTYYSTYESHEEKSKTGDSTIDKIFTNIAAETNIVGTKPGYDYSKLDNYGLVKENTEINDKTVLIGLAASGSETKDVKVDMSKTTKKGQLGIVDKTFITEGEEGFRIAKIRIREERIPAMGDKMASRAGQKGTIGLIIPEADMPFTKDGVRPDIIINPHAIPTRMTIGQLVEGITGKACAMYGGSGDCTAFNNKGSKIKIFGEMLTGVGYHSSGNEILYNGMTGEQISAEIFMGPTYYMRLKHMVKDKINYRSLGPRTALTRQAVSGRANDGGLRIGEMERDSIISHGAADFLRESMMERGDKYYIAVCNNTGMMAIYNPSKNLFMSPMADGPIKFTGSLDGKEMHIENVTKFGRDFSIVAVPYSFKLLLQELQTANIQMRLITEDNIKQFESMSYSKNVEKLLHAKKFSSKEYIEKIKKQLFETANTNDVYAKPESIKTPSPDYPEGVSPAYQPPPEDYENLRNMYKKTAEQLELSPEYDPNSGTKLYSPSTPDFSPTRAERRAQGQIVYSPTSPDEPPPTDSPSTNIDFLRQQAQTFSEGETVHYSGDSKPDRLWRITAVGPTLITIKAQTHLDELYDMDRIQNVTALDIYRPGDFVNASPVGETLPMATILPNQQTINGGGYSQNPLAGTPINFAPVFKIMNGGSDFSSEGNPDVFNAGSSSSLPSPLTNGLEAIKVKQAGGDTKKEEEKEKKESSGGGLWDLGSMLIKKIGM</sequence>
<dbReference type="InterPro" id="IPR007642">
    <property type="entry name" value="RNA_pol_Rpb2_2"/>
</dbReference>
<feature type="domain" description="DNA-directed RNA polymerase subunit 2 hybrid-binding" evidence="10">
    <location>
        <begin position="824"/>
        <end position="1193"/>
    </location>
</feature>
<dbReference type="Pfam" id="PF00562">
    <property type="entry name" value="RNA_pol_Rpb2_6"/>
    <property type="match status" value="1"/>
</dbReference>
<dbReference type="GO" id="GO:0003899">
    <property type="term" value="F:DNA-directed RNA polymerase activity"/>
    <property type="evidence" value="ECO:0007669"/>
    <property type="project" value="UniProtKB-EC"/>
</dbReference>
<dbReference type="Gene3D" id="3.90.1100.10">
    <property type="match status" value="1"/>
</dbReference>
<evidence type="ECO:0000256" key="5">
    <source>
        <dbReference type="ARBA" id="ARBA00022695"/>
    </source>
</evidence>
<feature type="region of interest" description="Disordered" evidence="9">
    <location>
        <begin position="1401"/>
        <end position="1452"/>
    </location>
</feature>
<evidence type="ECO:0000256" key="2">
    <source>
        <dbReference type="ARBA" id="ARBA00012418"/>
    </source>
</evidence>
<accession>A0A6C0JG82</accession>
<dbReference type="InterPro" id="IPR007645">
    <property type="entry name" value="RNA_pol_Rpb2_3"/>
</dbReference>
<dbReference type="Gene3D" id="2.40.270.10">
    <property type="entry name" value="DNA-directed RNA polymerase, subunit 2, domain 6"/>
    <property type="match status" value="1"/>
</dbReference>
<dbReference type="PANTHER" id="PTHR20856">
    <property type="entry name" value="DNA-DIRECTED RNA POLYMERASE I SUBUNIT 2"/>
    <property type="match status" value="1"/>
</dbReference>
<dbReference type="Pfam" id="PF04560">
    <property type="entry name" value="RNA_pol_Rpb2_7"/>
    <property type="match status" value="1"/>
</dbReference>
<evidence type="ECO:0000256" key="4">
    <source>
        <dbReference type="ARBA" id="ARBA00022679"/>
    </source>
</evidence>
<dbReference type="CDD" id="cd00653">
    <property type="entry name" value="RNA_pol_B_RPB2"/>
    <property type="match status" value="1"/>
</dbReference>
<dbReference type="InterPro" id="IPR014724">
    <property type="entry name" value="RNA_pol_RPB2_OB-fold"/>
</dbReference>
<keyword evidence="3" id="KW-0240">DNA-directed RNA polymerase</keyword>
<dbReference type="Pfam" id="PF04565">
    <property type="entry name" value="RNA_pol_Rpb2_3"/>
    <property type="match status" value="1"/>
</dbReference>
<evidence type="ECO:0000313" key="16">
    <source>
        <dbReference type="EMBL" id="QHU03880.1"/>
    </source>
</evidence>
<evidence type="ECO:0000259" key="13">
    <source>
        <dbReference type="Pfam" id="PF04563"/>
    </source>
</evidence>
<feature type="domain" description="RNA polymerase Rpb2" evidence="15">
    <location>
        <begin position="645"/>
        <end position="705"/>
    </location>
</feature>
<feature type="domain" description="RNA polymerase Rpb2" evidence="12">
    <location>
        <begin position="330"/>
        <end position="463"/>
    </location>
</feature>
<dbReference type="Pfam" id="PF04563">
    <property type="entry name" value="RNA_pol_Rpb2_1"/>
    <property type="match status" value="2"/>
</dbReference>
<keyword evidence="6" id="KW-0479">Metal-binding</keyword>
<evidence type="ECO:0000259" key="14">
    <source>
        <dbReference type="Pfam" id="PF04565"/>
    </source>
</evidence>
<evidence type="ECO:0000256" key="8">
    <source>
        <dbReference type="ARBA" id="ARBA00023163"/>
    </source>
</evidence>
<keyword evidence="7" id="KW-0862">Zinc</keyword>
<dbReference type="GO" id="GO:0046872">
    <property type="term" value="F:metal ion binding"/>
    <property type="evidence" value="ECO:0007669"/>
    <property type="project" value="UniProtKB-KW"/>
</dbReference>
<feature type="region of interest" description="Disordered" evidence="9">
    <location>
        <begin position="1578"/>
        <end position="1631"/>
    </location>
</feature>
<feature type="region of interest" description="Disordered" evidence="9">
    <location>
        <begin position="151"/>
        <end position="191"/>
    </location>
</feature>
<dbReference type="InterPro" id="IPR007644">
    <property type="entry name" value="RNA_pol_bsu_protrusion"/>
</dbReference>
<keyword evidence="4" id="KW-0808">Transferase</keyword>
<dbReference type="Gene3D" id="2.40.50.150">
    <property type="match status" value="1"/>
</dbReference>
<evidence type="ECO:0000256" key="7">
    <source>
        <dbReference type="ARBA" id="ARBA00022833"/>
    </source>
</evidence>
<dbReference type="PROSITE" id="PS01166">
    <property type="entry name" value="RNA_POL_BETA"/>
    <property type="match status" value="1"/>
</dbReference>
<feature type="compositionally biased region" description="Polar residues" evidence="9">
    <location>
        <begin position="1407"/>
        <end position="1420"/>
    </location>
</feature>
<dbReference type="InterPro" id="IPR007120">
    <property type="entry name" value="DNA-dir_RNAP_su2_dom"/>
</dbReference>
<evidence type="ECO:0000256" key="9">
    <source>
        <dbReference type="SAM" id="MobiDB-lite"/>
    </source>
</evidence>
<dbReference type="InterPro" id="IPR037034">
    <property type="entry name" value="RNA_pol_Rpb2_2_sf"/>
</dbReference>
<comment type="similarity">
    <text evidence="1">Belongs to the RNA polymerase beta chain family.</text>
</comment>
<dbReference type="Gene3D" id="3.90.1070.20">
    <property type="match status" value="1"/>
</dbReference>
<reference evidence="16" key="1">
    <citation type="journal article" date="2020" name="Nature">
        <title>Giant virus diversity and host interactions through global metagenomics.</title>
        <authorList>
            <person name="Schulz F."/>
            <person name="Roux S."/>
            <person name="Paez-Espino D."/>
            <person name="Jungbluth S."/>
            <person name="Walsh D.A."/>
            <person name="Denef V.J."/>
            <person name="McMahon K.D."/>
            <person name="Konstantinidis K.T."/>
            <person name="Eloe-Fadrosh E.A."/>
            <person name="Kyrpides N.C."/>
            <person name="Woyke T."/>
        </authorList>
    </citation>
    <scope>NUCLEOTIDE SEQUENCE</scope>
    <source>
        <strain evidence="16">GVMAG-M-3300027708-20</strain>
    </source>
</reference>
<dbReference type="InterPro" id="IPR037033">
    <property type="entry name" value="DNA-dir_RNAP_su2_hyb_sf"/>
</dbReference>
<protein>
    <recommendedName>
        <fullName evidence="2">DNA-directed RNA polymerase</fullName>
        <ecNumber evidence="2">2.7.7.6</ecNumber>
    </recommendedName>
</protein>
<dbReference type="InterPro" id="IPR007646">
    <property type="entry name" value="RNA_pol_Rpb2_4"/>
</dbReference>
<dbReference type="Gene3D" id="3.90.1800.10">
    <property type="entry name" value="RNA polymerase alpha subunit dimerisation domain"/>
    <property type="match status" value="1"/>
</dbReference>
<evidence type="ECO:0000259" key="10">
    <source>
        <dbReference type="Pfam" id="PF00562"/>
    </source>
</evidence>
<dbReference type="Pfam" id="PF04561">
    <property type="entry name" value="RNA_pol_Rpb2_2"/>
    <property type="match status" value="1"/>
</dbReference>
<keyword evidence="5" id="KW-0548">Nucleotidyltransferase</keyword>
<dbReference type="Gene3D" id="3.90.1110.10">
    <property type="entry name" value="RNA polymerase Rpb2, domain 2"/>
    <property type="match status" value="1"/>
</dbReference>
<feature type="domain" description="RNA polymerase beta subunit protrusion" evidence="13">
    <location>
        <begin position="21"/>
        <end position="119"/>
    </location>
</feature>
<dbReference type="GO" id="GO:0032549">
    <property type="term" value="F:ribonucleoside binding"/>
    <property type="evidence" value="ECO:0007669"/>
    <property type="project" value="InterPro"/>
</dbReference>
<dbReference type="Pfam" id="PF04566">
    <property type="entry name" value="RNA_pol_Rpb2_4"/>
    <property type="match status" value="1"/>
</dbReference>
<feature type="domain" description="RNA polymerase Rpb2" evidence="14">
    <location>
        <begin position="547"/>
        <end position="609"/>
    </location>
</feature>
<dbReference type="GO" id="GO:0000428">
    <property type="term" value="C:DNA-directed RNA polymerase complex"/>
    <property type="evidence" value="ECO:0007669"/>
    <property type="project" value="UniProtKB-KW"/>
</dbReference>
<dbReference type="SUPFAM" id="SSF64484">
    <property type="entry name" value="beta and beta-prime subunits of DNA dependent RNA-polymerase"/>
    <property type="match status" value="2"/>
</dbReference>
<keyword evidence="8" id="KW-0804">Transcription</keyword>
<name>A0A6C0JG82_9ZZZZ</name>
<evidence type="ECO:0000256" key="1">
    <source>
        <dbReference type="ARBA" id="ARBA00006835"/>
    </source>
</evidence>
<dbReference type="InterPro" id="IPR007121">
    <property type="entry name" value="RNA_pol_bsu_CS"/>
</dbReference>
<feature type="compositionally biased region" description="Basic and acidic residues" evidence="9">
    <location>
        <begin position="1610"/>
        <end position="1622"/>
    </location>
</feature>
<feature type="region of interest" description="Disordered" evidence="9">
    <location>
        <begin position="1358"/>
        <end position="1385"/>
    </location>
</feature>
<dbReference type="GO" id="GO:0003677">
    <property type="term" value="F:DNA binding"/>
    <property type="evidence" value="ECO:0007669"/>
    <property type="project" value="InterPro"/>
</dbReference>
<dbReference type="InterPro" id="IPR015712">
    <property type="entry name" value="DNA-dir_RNA_pol_su2"/>
</dbReference>
<dbReference type="EC" id="2.7.7.6" evidence="2"/>
<dbReference type="InterPro" id="IPR007641">
    <property type="entry name" value="RNA_pol_Rpb2_7"/>
</dbReference>
<dbReference type="EMBL" id="MN740389">
    <property type="protein sequence ID" value="QHU03880.1"/>
    <property type="molecule type" value="Genomic_DNA"/>
</dbReference>
<proteinExistence type="inferred from homology"/>
<dbReference type="GO" id="GO:0006351">
    <property type="term" value="P:DNA-templated transcription"/>
    <property type="evidence" value="ECO:0007669"/>
    <property type="project" value="InterPro"/>
</dbReference>
<organism evidence="16">
    <name type="scientific">viral metagenome</name>
    <dbReference type="NCBI Taxonomy" id="1070528"/>
    <lineage>
        <taxon>unclassified sequences</taxon>
        <taxon>metagenomes</taxon>
        <taxon>organismal metagenomes</taxon>
    </lineage>
</organism>
<feature type="domain" description="RNA polymerase Rpb2" evidence="11">
    <location>
        <begin position="1196"/>
        <end position="1308"/>
    </location>
</feature>
<evidence type="ECO:0000259" key="15">
    <source>
        <dbReference type="Pfam" id="PF04566"/>
    </source>
</evidence>
<feature type="domain" description="RNA polymerase beta subunit protrusion" evidence="13">
    <location>
        <begin position="217"/>
        <end position="500"/>
    </location>
</feature>
<evidence type="ECO:0000256" key="6">
    <source>
        <dbReference type="ARBA" id="ARBA00022723"/>
    </source>
</evidence>
<feature type="compositionally biased region" description="Polar residues" evidence="9">
    <location>
        <begin position="1585"/>
        <end position="1596"/>
    </location>
</feature>
<evidence type="ECO:0000259" key="11">
    <source>
        <dbReference type="Pfam" id="PF04560"/>
    </source>
</evidence>